<dbReference type="Proteomes" id="UP000692954">
    <property type="component" value="Unassembled WGS sequence"/>
</dbReference>
<keyword evidence="3" id="KW-1185">Reference proteome</keyword>
<evidence type="ECO:0000313" key="3">
    <source>
        <dbReference type="Proteomes" id="UP000692954"/>
    </source>
</evidence>
<feature type="chain" id="PRO_5035847020" evidence="1">
    <location>
        <begin position="26"/>
        <end position="498"/>
    </location>
</feature>
<reference evidence="2" key="1">
    <citation type="submission" date="2021-01" db="EMBL/GenBank/DDBJ databases">
        <authorList>
            <consortium name="Genoscope - CEA"/>
            <person name="William W."/>
        </authorList>
    </citation>
    <scope>NUCLEOTIDE SEQUENCE</scope>
</reference>
<proteinExistence type="predicted"/>
<dbReference type="OrthoDB" id="307308at2759"/>
<gene>
    <name evidence="2" type="ORF">PSON_ATCC_30995.1.T0420001</name>
</gene>
<dbReference type="AlphaFoldDB" id="A0A8S1MKM7"/>
<accession>A0A8S1MKM7</accession>
<name>A0A8S1MKM7_9CILI</name>
<comment type="caution">
    <text evidence="2">The sequence shown here is derived from an EMBL/GenBank/DDBJ whole genome shotgun (WGS) entry which is preliminary data.</text>
</comment>
<dbReference type="EMBL" id="CAJJDN010000042">
    <property type="protein sequence ID" value="CAD8081397.1"/>
    <property type="molecule type" value="Genomic_DNA"/>
</dbReference>
<organism evidence="2 3">
    <name type="scientific">Paramecium sonneborni</name>
    <dbReference type="NCBI Taxonomy" id="65129"/>
    <lineage>
        <taxon>Eukaryota</taxon>
        <taxon>Sar</taxon>
        <taxon>Alveolata</taxon>
        <taxon>Ciliophora</taxon>
        <taxon>Intramacronucleata</taxon>
        <taxon>Oligohymenophorea</taxon>
        <taxon>Peniculida</taxon>
        <taxon>Parameciidae</taxon>
        <taxon>Paramecium</taxon>
    </lineage>
</organism>
<dbReference type="PANTHER" id="PTHR39767">
    <property type="entry name" value="CALCIUM/CALMODULIN-BINDING MEMBRANE PROTEIN PCM4-RELATED"/>
    <property type="match status" value="1"/>
</dbReference>
<evidence type="ECO:0000256" key="1">
    <source>
        <dbReference type="SAM" id="SignalP"/>
    </source>
</evidence>
<evidence type="ECO:0000313" key="2">
    <source>
        <dbReference type="EMBL" id="CAD8081397.1"/>
    </source>
</evidence>
<feature type="signal peptide" evidence="1">
    <location>
        <begin position="1"/>
        <end position="25"/>
    </location>
</feature>
<keyword evidence="1" id="KW-0732">Signal</keyword>
<sequence>MIQVKFYIFFTLNFHFILLNSQVEWEKYYNAFNDNNMSEIEFWSQNTGIQNLIYSCEDKKMFGGYGIFGSKTIVSKQFILPPHFKIKIKLDFWKLDSWDGEFIQIISDEIVYQQKYIGEGSQICGNQFNDFIVEFDYTFLHNSEILNFVMRDTLDENGYNESWGIRNFLIFIQKCPNSCIICHEDANECYTQDQADHFKNNKWQNLQSIPISSTQCVQGINIIGGYEILDKFSVINSKFSVSPHYQIRIQIQFILIDIESLNNSFDFDFDGEIVNFQLSTKSQFSICSKNPQESFNNLEYAMNHAKEEMSITIKPKSLEGARPFWGILSFNLLIFKCPKNCQKCVNQDICLLCIDEWVVENNYCNRLQNPFKVIYFSIQQVFYPVNFQPQVFNQSIILKKIETFLNLNISISCNQNYLIQIRYVLCHSCKNKITINSKYVCERNKIQGIVLNIKLKKLMITSEEVLIKRNNTNYELIQIFYNNEMKQEKIIEIIQKVI</sequence>
<dbReference type="PANTHER" id="PTHR39767:SF2">
    <property type="entry name" value="CHROMOSOME UNDETERMINED SCAFFOLD_1, WHOLE GENOME SHOTGUN SEQUENCE"/>
    <property type="match status" value="1"/>
</dbReference>
<protein>
    <submittedName>
        <fullName evidence="2">Uncharacterized protein</fullName>
    </submittedName>
</protein>